<feature type="non-terminal residue" evidence="4">
    <location>
        <position position="130"/>
    </location>
</feature>
<comment type="cofactor">
    <cofactor evidence="1">
        <name>a divalent metal cation</name>
        <dbReference type="ChEBI" id="CHEBI:60240"/>
    </cofactor>
</comment>
<evidence type="ECO:0000313" key="4">
    <source>
        <dbReference type="EMBL" id="KIJ61941.1"/>
    </source>
</evidence>
<evidence type="ECO:0000256" key="2">
    <source>
        <dbReference type="ARBA" id="ARBA00022723"/>
    </source>
</evidence>
<protein>
    <recommendedName>
        <fullName evidence="3">DDE Tnp4 domain-containing protein</fullName>
    </recommendedName>
</protein>
<keyword evidence="5" id="KW-1185">Reference proteome</keyword>
<gene>
    <name evidence="4" type="ORF">HYDPIDRAFT_77016</name>
</gene>
<evidence type="ECO:0000313" key="5">
    <source>
        <dbReference type="Proteomes" id="UP000053820"/>
    </source>
</evidence>
<dbReference type="InterPro" id="IPR027806">
    <property type="entry name" value="HARBI1_dom"/>
</dbReference>
<dbReference type="HOGENOM" id="CLU_018552_9_2_1"/>
<accession>A0A0C9WCA7</accession>
<reference evidence="4 5" key="1">
    <citation type="submission" date="2014-04" db="EMBL/GenBank/DDBJ databases">
        <title>Evolutionary Origins and Diversification of the Mycorrhizal Mutualists.</title>
        <authorList>
            <consortium name="DOE Joint Genome Institute"/>
            <consortium name="Mycorrhizal Genomics Consortium"/>
            <person name="Kohler A."/>
            <person name="Kuo A."/>
            <person name="Nagy L.G."/>
            <person name="Floudas D."/>
            <person name="Copeland A."/>
            <person name="Barry K.W."/>
            <person name="Cichocki N."/>
            <person name="Veneault-Fourrey C."/>
            <person name="LaButti K."/>
            <person name="Lindquist E.A."/>
            <person name="Lipzen A."/>
            <person name="Lundell T."/>
            <person name="Morin E."/>
            <person name="Murat C."/>
            <person name="Riley R."/>
            <person name="Ohm R."/>
            <person name="Sun H."/>
            <person name="Tunlid A."/>
            <person name="Henrissat B."/>
            <person name="Grigoriev I.V."/>
            <person name="Hibbett D.S."/>
            <person name="Martin F."/>
        </authorList>
    </citation>
    <scope>NUCLEOTIDE SEQUENCE [LARGE SCALE GENOMIC DNA]</scope>
    <source>
        <strain evidence="4 5">MD-312</strain>
    </source>
</reference>
<evidence type="ECO:0000259" key="3">
    <source>
        <dbReference type="Pfam" id="PF13359"/>
    </source>
</evidence>
<dbReference type="Pfam" id="PF13359">
    <property type="entry name" value="DDE_Tnp_4"/>
    <property type="match status" value="1"/>
</dbReference>
<name>A0A0C9WCA7_9AGAM</name>
<dbReference type="OrthoDB" id="2659088at2759"/>
<evidence type="ECO:0000256" key="1">
    <source>
        <dbReference type="ARBA" id="ARBA00001968"/>
    </source>
</evidence>
<feature type="domain" description="DDE Tnp4" evidence="3">
    <location>
        <begin position="10"/>
        <end position="105"/>
    </location>
</feature>
<sequence length="130" mass="15162">AFQGTQLAQHPAWLIPKDHWIWADSAYPTHTWCVVPFKATKTTPLTRAQKTYNRYLSKVRVRVEHAFGALKGRFQSLRELRLQMRTMKDMKIAVHWVQCCIILHNMIIRFEERLGISTTAWAVREAGGEI</sequence>
<feature type="non-terminal residue" evidence="4">
    <location>
        <position position="1"/>
    </location>
</feature>
<keyword evidence="2" id="KW-0479">Metal-binding</keyword>
<dbReference type="GO" id="GO:0046872">
    <property type="term" value="F:metal ion binding"/>
    <property type="evidence" value="ECO:0007669"/>
    <property type="project" value="UniProtKB-KW"/>
</dbReference>
<dbReference type="EMBL" id="KN839858">
    <property type="protein sequence ID" value="KIJ61941.1"/>
    <property type="molecule type" value="Genomic_DNA"/>
</dbReference>
<proteinExistence type="predicted"/>
<dbReference type="AlphaFoldDB" id="A0A0C9WCA7"/>
<dbReference type="Proteomes" id="UP000053820">
    <property type="component" value="Unassembled WGS sequence"/>
</dbReference>
<organism evidence="4 5">
    <name type="scientific">Hydnomerulius pinastri MD-312</name>
    <dbReference type="NCBI Taxonomy" id="994086"/>
    <lineage>
        <taxon>Eukaryota</taxon>
        <taxon>Fungi</taxon>
        <taxon>Dikarya</taxon>
        <taxon>Basidiomycota</taxon>
        <taxon>Agaricomycotina</taxon>
        <taxon>Agaricomycetes</taxon>
        <taxon>Agaricomycetidae</taxon>
        <taxon>Boletales</taxon>
        <taxon>Boletales incertae sedis</taxon>
        <taxon>Leucogyrophana</taxon>
    </lineage>
</organism>